<comment type="caution">
    <text evidence="1">The sequence shown here is derived from an EMBL/GenBank/DDBJ whole genome shotgun (WGS) entry which is preliminary data.</text>
</comment>
<proteinExistence type="predicted"/>
<gene>
    <name evidence="1" type="ORF">LCGC14_2394000</name>
</gene>
<name>A0A0F9BXD9_9ZZZZ</name>
<organism evidence="1">
    <name type="scientific">marine sediment metagenome</name>
    <dbReference type="NCBI Taxonomy" id="412755"/>
    <lineage>
        <taxon>unclassified sequences</taxon>
        <taxon>metagenomes</taxon>
        <taxon>ecological metagenomes</taxon>
    </lineage>
</organism>
<sequence>MRSQPYSHGRSRPLGPNERVIELPLSVYFEVCEKIGMVNRWLETEASPRPNFVLFSLEGNRIVFTPKQEDKG</sequence>
<accession>A0A0F9BXD9</accession>
<dbReference type="AlphaFoldDB" id="A0A0F9BXD9"/>
<dbReference type="EMBL" id="LAZR01035795">
    <property type="protein sequence ID" value="KKL26564.1"/>
    <property type="molecule type" value="Genomic_DNA"/>
</dbReference>
<reference evidence="1" key="1">
    <citation type="journal article" date="2015" name="Nature">
        <title>Complex archaea that bridge the gap between prokaryotes and eukaryotes.</title>
        <authorList>
            <person name="Spang A."/>
            <person name="Saw J.H."/>
            <person name="Jorgensen S.L."/>
            <person name="Zaremba-Niedzwiedzka K."/>
            <person name="Martijn J."/>
            <person name="Lind A.E."/>
            <person name="van Eijk R."/>
            <person name="Schleper C."/>
            <person name="Guy L."/>
            <person name="Ettema T.J."/>
        </authorList>
    </citation>
    <scope>NUCLEOTIDE SEQUENCE</scope>
</reference>
<evidence type="ECO:0000313" key="1">
    <source>
        <dbReference type="EMBL" id="KKL26564.1"/>
    </source>
</evidence>
<protein>
    <submittedName>
        <fullName evidence="1">Uncharacterized protein</fullName>
    </submittedName>
</protein>